<keyword evidence="1" id="KW-0812">Transmembrane</keyword>
<dbReference type="Proteomes" id="UP000182229">
    <property type="component" value="Unassembled WGS sequence"/>
</dbReference>
<dbReference type="OrthoDB" id="2670003at2"/>
<dbReference type="EMBL" id="MPIN01000010">
    <property type="protein sequence ID" value="OJH36624.1"/>
    <property type="molecule type" value="Genomic_DNA"/>
</dbReference>
<keyword evidence="1" id="KW-1133">Transmembrane helix</keyword>
<accession>A0A1L9B2Z7</accession>
<evidence type="ECO:0000313" key="3">
    <source>
        <dbReference type="Proteomes" id="UP000182229"/>
    </source>
</evidence>
<proteinExistence type="predicted"/>
<feature type="transmembrane region" description="Helical" evidence="1">
    <location>
        <begin position="77"/>
        <end position="96"/>
    </location>
</feature>
<reference evidence="3" key="1">
    <citation type="submission" date="2016-11" db="EMBL/GenBank/DDBJ databases">
        <authorList>
            <person name="Shukria A."/>
            <person name="Stevens D.C."/>
        </authorList>
    </citation>
    <scope>NUCLEOTIDE SEQUENCE [LARGE SCALE GENOMIC DNA]</scope>
    <source>
        <strain evidence="3">Cbfe23</strain>
    </source>
</reference>
<protein>
    <submittedName>
        <fullName evidence="2">Uncharacterized protein</fullName>
    </submittedName>
</protein>
<comment type="caution">
    <text evidence="2">The sequence shown here is derived from an EMBL/GenBank/DDBJ whole genome shotgun (WGS) entry which is preliminary data.</text>
</comment>
<keyword evidence="3" id="KW-1185">Reference proteome</keyword>
<dbReference type="RefSeq" id="WP_071902507.1">
    <property type="nucleotide sequence ID" value="NZ_MPIN01000010.1"/>
</dbReference>
<gene>
    <name evidence="2" type="ORF">BON30_33255</name>
</gene>
<evidence type="ECO:0000313" key="2">
    <source>
        <dbReference type="EMBL" id="OJH36624.1"/>
    </source>
</evidence>
<keyword evidence="1" id="KW-0472">Membrane</keyword>
<reference evidence="2 3" key="2">
    <citation type="submission" date="2016-12" db="EMBL/GenBank/DDBJ databases">
        <title>Draft Genome Sequence of Cystobacter ferrugineus Strain Cbfe23.</title>
        <authorList>
            <person name="Akbar S."/>
            <person name="Dowd S.E."/>
            <person name="Stevens D.C."/>
        </authorList>
    </citation>
    <scope>NUCLEOTIDE SEQUENCE [LARGE SCALE GENOMIC DNA]</scope>
    <source>
        <strain evidence="2 3">Cbfe23</strain>
    </source>
</reference>
<dbReference type="STRING" id="83449.BON30_33255"/>
<feature type="transmembrane region" description="Helical" evidence="1">
    <location>
        <begin position="102"/>
        <end position="119"/>
    </location>
</feature>
<dbReference type="AlphaFoldDB" id="A0A1L9B2Z7"/>
<evidence type="ECO:0000256" key="1">
    <source>
        <dbReference type="SAM" id="Phobius"/>
    </source>
</evidence>
<organism evidence="2 3">
    <name type="scientific">Cystobacter ferrugineus</name>
    <dbReference type="NCBI Taxonomy" id="83449"/>
    <lineage>
        <taxon>Bacteria</taxon>
        <taxon>Pseudomonadati</taxon>
        <taxon>Myxococcota</taxon>
        <taxon>Myxococcia</taxon>
        <taxon>Myxococcales</taxon>
        <taxon>Cystobacterineae</taxon>
        <taxon>Archangiaceae</taxon>
        <taxon>Cystobacter</taxon>
    </lineage>
</organism>
<name>A0A1L9B2Z7_9BACT</name>
<feature type="transmembrane region" description="Helical" evidence="1">
    <location>
        <begin position="43"/>
        <end position="65"/>
    </location>
</feature>
<sequence length="121" mass="13553">MHKYIVYAAYGWLTFTGVMHFVVDVVSQHLRGKHVPSTETTLYYGLHSAFALGQFVFGLLGLWLAWRALDMLEELPVVTVSVVAAVGWLAIAVFFMEYWQPKFNAAIFGVLVVTAALTGRR</sequence>
<feature type="transmembrane region" description="Helical" evidence="1">
    <location>
        <begin position="5"/>
        <end position="23"/>
    </location>
</feature>